<evidence type="ECO:0000313" key="2">
    <source>
        <dbReference type="Proteomes" id="UP000007076"/>
    </source>
</evidence>
<dbReference type="Proteomes" id="UP000007076">
    <property type="component" value="Chromosome"/>
</dbReference>
<keyword evidence="2" id="KW-1185">Reference proteome</keyword>
<organism evidence="1 2">
    <name type="scientific">Kitasatospora setae (strain ATCC 33774 / DSM 43861 / JCM 3304 / KCC A-0304 / NBRC 14216 / KM-6054)</name>
    <name type="common">Streptomyces setae</name>
    <dbReference type="NCBI Taxonomy" id="452652"/>
    <lineage>
        <taxon>Bacteria</taxon>
        <taxon>Bacillati</taxon>
        <taxon>Actinomycetota</taxon>
        <taxon>Actinomycetes</taxon>
        <taxon>Kitasatosporales</taxon>
        <taxon>Streptomycetaceae</taxon>
        <taxon>Kitasatospora</taxon>
    </lineage>
</organism>
<accession>E4N649</accession>
<dbReference type="eggNOG" id="ENOG503215Q">
    <property type="taxonomic scope" value="Bacteria"/>
</dbReference>
<dbReference type="HOGENOM" id="CLU_1738118_0_0_11"/>
<evidence type="ECO:0000313" key="1">
    <source>
        <dbReference type="EMBL" id="BAJ26680.1"/>
    </source>
</evidence>
<reference evidence="1" key="1">
    <citation type="journal article" date="2010" name="DNA Res.">
        <title>Genome sequence of Kitasatospora setae NBRC 14216T: an evolutionary snapshot of the family Streptomycetaceae.</title>
        <authorList>
            <person name="Ichikawa N."/>
            <person name="Oguchi A."/>
            <person name="Ikeda H."/>
            <person name="Ishikawa J."/>
            <person name="Kitani S."/>
            <person name="Watanabe Y."/>
            <person name="Nakamura S."/>
            <person name="Katano Y."/>
            <person name="Kishi E."/>
            <person name="Sasagawa M."/>
            <person name="Ankai A."/>
            <person name="Fukui S."/>
            <person name="Hashimoto Y."/>
            <person name="Kamata S."/>
            <person name="Otoguro M."/>
            <person name="Tanikawa S."/>
            <person name="Nihira T."/>
            <person name="Horinouchi S."/>
            <person name="Ohnishi Y."/>
            <person name="Hayakawa M."/>
            <person name="Kuzuyama T."/>
            <person name="Arisawa A."/>
            <person name="Nomoto F."/>
            <person name="Miura H."/>
            <person name="Takahashi Y."/>
            <person name="Fujita N."/>
        </authorList>
    </citation>
    <scope>NUCLEOTIDE SEQUENCE [LARGE SCALE GENOMIC DNA]</scope>
    <source>
        <strain evidence="1">KM-6054</strain>
    </source>
</reference>
<gene>
    <name evidence="1" type="ordered locus">KSE_08410</name>
</gene>
<sequence length="150" mass="15715">MSPGAGRETSPDAGRDGWLPVMARAAAEDWARRLAAYLADRAAVPLAGERTRAFFSPGGGPPADGRYALALHAEGSVPPPRHPAAVRALRAALERDGFTVTAYRETVGGEPDALLYARHPEGGYFLDVGTGGGGDRLTFTVRTPVLLPPP</sequence>
<dbReference type="STRING" id="452652.KSE_08410"/>
<proteinExistence type="predicted"/>
<protein>
    <submittedName>
        <fullName evidence="1">Uncharacterized protein</fullName>
    </submittedName>
</protein>
<dbReference type="RefSeq" id="WP_014133999.1">
    <property type="nucleotide sequence ID" value="NC_016109.1"/>
</dbReference>
<dbReference type="EMBL" id="AP010968">
    <property type="protein sequence ID" value="BAJ26680.1"/>
    <property type="molecule type" value="Genomic_DNA"/>
</dbReference>
<dbReference type="KEGG" id="ksk:KSE_08410"/>
<name>E4N649_KITSK</name>
<dbReference type="PATRIC" id="fig|452652.3.peg.830"/>
<dbReference type="AlphaFoldDB" id="E4N649"/>